<dbReference type="PANTHER" id="PTHR43773">
    <property type="entry name" value="MAGNESIUM TRANSPORTER MGTE"/>
    <property type="match status" value="1"/>
</dbReference>
<organism evidence="3 4">
    <name type="scientific">Marinibaculum pumilum</name>
    <dbReference type="NCBI Taxonomy" id="1766165"/>
    <lineage>
        <taxon>Bacteria</taxon>
        <taxon>Pseudomonadati</taxon>
        <taxon>Pseudomonadota</taxon>
        <taxon>Alphaproteobacteria</taxon>
        <taxon>Rhodospirillales</taxon>
        <taxon>Rhodospirillaceae</taxon>
        <taxon>Marinibaculum</taxon>
    </lineage>
</organism>
<sequence length="303" mass="31659">MTDRDLSDGADDAGEALAEVYAARHPRQAAAVLGRFEPAMAAAFLSAREEGLAGRLLAEMSPDRAAACLTAMTDADAAIRLGAMPRRAAASVLRRLAPSRRGAVQQAMPRATRLQLDLILHQPGHRIGAWIDPQVPAVQSGTTAEDARQAIAALQLPVAEAYLVDSGQRLLGSLSLARLAAAPAAQPVDGLARPVAASLRANQSVEVALAAPAWDTADCLPVLDGEGRLVGLLRHAALRRAARQDNAARSEVPADEYVSLANTVYVGLAEILATAIGRSDRPVRGAARPGRRGPADRGGEDPR</sequence>
<reference evidence="4" key="1">
    <citation type="journal article" date="2019" name="Int. J. Syst. Evol. Microbiol.">
        <title>The Global Catalogue of Microorganisms (GCM) 10K type strain sequencing project: providing services to taxonomists for standard genome sequencing and annotation.</title>
        <authorList>
            <consortium name="The Broad Institute Genomics Platform"/>
            <consortium name="The Broad Institute Genome Sequencing Center for Infectious Disease"/>
            <person name="Wu L."/>
            <person name="Ma J."/>
        </authorList>
    </citation>
    <scope>NUCLEOTIDE SEQUENCE [LARGE SCALE GENOMIC DNA]</scope>
    <source>
        <strain evidence="4">KCTC 42964</strain>
    </source>
</reference>
<dbReference type="SUPFAM" id="SSF158791">
    <property type="entry name" value="MgtE N-terminal domain-like"/>
    <property type="match status" value="1"/>
</dbReference>
<comment type="caution">
    <text evidence="3">The sequence shown here is derived from an EMBL/GenBank/DDBJ whole genome shotgun (WGS) entry which is preliminary data.</text>
</comment>
<name>A0ABV7L7T5_9PROT</name>
<gene>
    <name evidence="3" type="ORF">ACFOGJ_26020</name>
</gene>
<feature type="region of interest" description="Disordered" evidence="1">
    <location>
        <begin position="280"/>
        <end position="303"/>
    </location>
</feature>
<dbReference type="Gene3D" id="3.10.580.10">
    <property type="entry name" value="CBS-domain"/>
    <property type="match status" value="1"/>
</dbReference>
<evidence type="ECO:0000313" key="4">
    <source>
        <dbReference type="Proteomes" id="UP001595528"/>
    </source>
</evidence>
<dbReference type="Pfam" id="PF03448">
    <property type="entry name" value="MgtE_N"/>
    <property type="match status" value="1"/>
</dbReference>
<dbReference type="RefSeq" id="WP_379906236.1">
    <property type="nucleotide sequence ID" value="NZ_JBHRTR010000048.1"/>
</dbReference>
<feature type="domain" description="Magnesium transporter MgtE intracellular" evidence="2">
    <location>
        <begin position="17"/>
        <end position="108"/>
    </location>
</feature>
<feature type="compositionally biased region" description="Basic and acidic residues" evidence="1">
    <location>
        <begin position="293"/>
        <end position="303"/>
    </location>
</feature>
<protein>
    <submittedName>
        <fullName evidence="3">Magnesium transporter MgtE N-terminal domain-containing protein</fullName>
    </submittedName>
</protein>
<evidence type="ECO:0000256" key="1">
    <source>
        <dbReference type="SAM" id="MobiDB-lite"/>
    </source>
</evidence>
<dbReference type="InterPro" id="IPR006669">
    <property type="entry name" value="MgtE_transporter"/>
</dbReference>
<dbReference type="EMBL" id="JBHRTR010000048">
    <property type="protein sequence ID" value="MFC3230731.1"/>
    <property type="molecule type" value="Genomic_DNA"/>
</dbReference>
<accession>A0ABV7L7T5</accession>
<keyword evidence="4" id="KW-1185">Reference proteome</keyword>
<proteinExistence type="predicted"/>
<dbReference type="InterPro" id="IPR006668">
    <property type="entry name" value="Mg_transptr_MgtE_intracell_dom"/>
</dbReference>
<dbReference type="SUPFAM" id="SSF54631">
    <property type="entry name" value="CBS-domain pair"/>
    <property type="match status" value="1"/>
</dbReference>
<dbReference type="InterPro" id="IPR046342">
    <property type="entry name" value="CBS_dom_sf"/>
</dbReference>
<evidence type="ECO:0000259" key="2">
    <source>
        <dbReference type="Pfam" id="PF03448"/>
    </source>
</evidence>
<evidence type="ECO:0000313" key="3">
    <source>
        <dbReference type="EMBL" id="MFC3230731.1"/>
    </source>
</evidence>
<dbReference type="Proteomes" id="UP001595528">
    <property type="component" value="Unassembled WGS sequence"/>
</dbReference>
<dbReference type="PANTHER" id="PTHR43773:SF1">
    <property type="entry name" value="MAGNESIUM TRANSPORTER MGTE"/>
    <property type="match status" value="1"/>
</dbReference>